<reference evidence="2 3" key="1">
    <citation type="journal article" date="2020" name="IScience">
        <title>Genome Sequencing of the Endangered Kingdonia uniflora (Circaeasteraceae, Ranunculales) Reveals Potential Mechanisms of Evolutionary Specialization.</title>
        <authorList>
            <person name="Sun Y."/>
            <person name="Deng T."/>
            <person name="Zhang A."/>
            <person name="Moore M.J."/>
            <person name="Landis J.B."/>
            <person name="Lin N."/>
            <person name="Zhang H."/>
            <person name="Zhang X."/>
            <person name="Huang J."/>
            <person name="Zhang X."/>
            <person name="Sun H."/>
            <person name="Wang H."/>
        </authorList>
    </citation>
    <scope>NUCLEOTIDE SEQUENCE [LARGE SCALE GENOMIC DNA]</scope>
    <source>
        <strain evidence="2">TB1705</strain>
        <tissue evidence="2">Leaf</tissue>
    </source>
</reference>
<dbReference type="InterPro" id="IPR044824">
    <property type="entry name" value="MAIN-like"/>
</dbReference>
<accession>A0A7J7N671</accession>
<dbReference type="EMBL" id="JACGCM010001019">
    <property type="protein sequence ID" value="KAF6162520.1"/>
    <property type="molecule type" value="Genomic_DNA"/>
</dbReference>
<evidence type="ECO:0000313" key="2">
    <source>
        <dbReference type="EMBL" id="KAF6162520.1"/>
    </source>
</evidence>
<dbReference type="AlphaFoldDB" id="A0A7J7N671"/>
<name>A0A7J7N671_9MAGN</name>
<dbReference type="GO" id="GO:0010073">
    <property type="term" value="P:meristem maintenance"/>
    <property type="evidence" value="ECO:0007669"/>
    <property type="project" value="InterPro"/>
</dbReference>
<evidence type="ECO:0000259" key="1">
    <source>
        <dbReference type="Pfam" id="PF10536"/>
    </source>
</evidence>
<keyword evidence="3" id="KW-1185">Reference proteome</keyword>
<dbReference type="Proteomes" id="UP000541444">
    <property type="component" value="Unassembled WGS sequence"/>
</dbReference>
<dbReference type="Pfam" id="PF10536">
    <property type="entry name" value="PMD"/>
    <property type="match status" value="1"/>
</dbReference>
<organism evidence="2 3">
    <name type="scientific">Kingdonia uniflora</name>
    <dbReference type="NCBI Taxonomy" id="39325"/>
    <lineage>
        <taxon>Eukaryota</taxon>
        <taxon>Viridiplantae</taxon>
        <taxon>Streptophyta</taxon>
        <taxon>Embryophyta</taxon>
        <taxon>Tracheophyta</taxon>
        <taxon>Spermatophyta</taxon>
        <taxon>Magnoliopsida</taxon>
        <taxon>Ranunculales</taxon>
        <taxon>Circaeasteraceae</taxon>
        <taxon>Kingdonia</taxon>
    </lineage>
</organism>
<sequence>MADCHSKIKKNRRATEKIGRRIKDALHKLKGCENNKATKTKGQVWHIVIYINPSSGVAGEHMFSGIDASRLHGVWLARLGTNGHIGEGKYTADRDDDITIVRAFILFMMGYLWFQTSNDTVPLGYLMAVDDLDKAAQYGWGSTILASLYHGLDTVVTTGGAITGFSQLLTYWFYEYCRVVTLLSKKMLSSRPIRTSEHGSGGTEIK</sequence>
<dbReference type="PANTHER" id="PTHR46033:SF8">
    <property type="entry name" value="PROTEIN MAINTENANCE OF MERISTEMS-LIKE"/>
    <property type="match status" value="1"/>
</dbReference>
<comment type="caution">
    <text evidence="2">The sequence shown here is derived from an EMBL/GenBank/DDBJ whole genome shotgun (WGS) entry which is preliminary data.</text>
</comment>
<dbReference type="InterPro" id="IPR019557">
    <property type="entry name" value="AminoTfrase-like_pln_mobile"/>
</dbReference>
<proteinExistence type="predicted"/>
<dbReference type="OrthoDB" id="1704638at2759"/>
<feature type="domain" description="Aminotransferase-like plant mobile" evidence="1">
    <location>
        <begin position="99"/>
        <end position="181"/>
    </location>
</feature>
<evidence type="ECO:0000313" key="3">
    <source>
        <dbReference type="Proteomes" id="UP000541444"/>
    </source>
</evidence>
<dbReference type="PANTHER" id="PTHR46033">
    <property type="entry name" value="PROTEIN MAIN-LIKE 2"/>
    <property type="match status" value="1"/>
</dbReference>
<protein>
    <recommendedName>
        <fullName evidence="1">Aminotransferase-like plant mobile domain-containing protein</fullName>
    </recommendedName>
</protein>
<gene>
    <name evidence="2" type="ORF">GIB67_003066</name>
</gene>